<dbReference type="Gene3D" id="6.10.140.190">
    <property type="match status" value="1"/>
</dbReference>
<dbReference type="Pfam" id="PF10400">
    <property type="entry name" value="Vir_act_alpha_C"/>
    <property type="match status" value="1"/>
</dbReference>
<gene>
    <name evidence="3" type="ORF">FPZ44_07850</name>
</gene>
<dbReference type="EMBL" id="VNJK01000001">
    <property type="protein sequence ID" value="TVX92978.1"/>
    <property type="molecule type" value="Genomic_DNA"/>
</dbReference>
<reference evidence="3 4" key="1">
    <citation type="submission" date="2019-07" db="EMBL/GenBank/DDBJ databases">
        <authorList>
            <person name="Kim J."/>
        </authorList>
    </citation>
    <scope>NUCLEOTIDE SEQUENCE [LARGE SCALE GENOMIC DNA]</scope>
    <source>
        <strain evidence="3 4">N4</strain>
    </source>
</reference>
<proteinExistence type="predicted"/>
<dbReference type="PANTHER" id="PTHR43252:SF4">
    <property type="entry name" value="TRANSCRIPTIONAL REGULATORY PROTEIN"/>
    <property type="match status" value="1"/>
</dbReference>
<dbReference type="InterPro" id="IPR036390">
    <property type="entry name" value="WH_DNA-bd_sf"/>
</dbReference>
<feature type="domain" description="Transcription regulator PadR C-terminal" evidence="2">
    <location>
        <begin position="91"/>
        <end position="174"/>
    </location>
</feature>
<protein>
    <submittedName>
        <fullName evidence="3">PadR family transcriptional regulator</fullName>
    </submittedName>
</protein>
<dbReference type="OrthoDB" id="9783723at2"/>
<comment type="caution">
    <text evidence="3">The sequence shown here is derived from an EMBL/GenBank/DDBJ whole genome shotgun (WGS) entry which is preliminary data.</text>
</comment>
<sequence>MLNTLSYGLLGLLAKEPCSGYDLMLRIQPFWQAKHSQIYPLLAKLERENYVQYERIEQRDKPDKKVYTITDVGREAVMEWLGEPPAETAFRDELSLKANCIWMTDRNTAAPLFLARMKQLETKIAYYEKLLTRIPEEERHIRSKHFGDYILLNRAVSLAEGQIEWCNWVIQMLEDGQDVLTSD</sequence>
<evidence type="ECO:0000259" key="2">
    <source>
        <dbReference type="Pfam" id="PF10400"/>
    </source>
</evidence>
<dbReference type="InterPro" id="IPR005149">
    <property type="entry name" value="Tscrpt_reg_PadR_N"/>
</dbReference>
<keyword evidence="4" id="KW-1185">Reference proteome</keyword>
<dbReference type="SUPFAM" id="SSF46785">
    <property type="entry name" value="Winged helix' DNA-binding domain"/>
    <property type="match status" value="1"/>
</dbReference>
<dbReference type="RefSeq" id="WP_144989014.1">
    <property type="nucleotide sequence ID" value="NZ_VNJK01000001.1"/>
</dbReference>
<dbReference type="PANTHER" id="PTHR43252">
    <property type="entry name" value="TRANSCRIPTIONAL REGULATOR YQJI"/>
    <property type="match status" value="1"/>
</dbReference>
<feature type="domain" description="Transcription regulator PadR N-terminal" evidence="1">
    <location>
        <begin position="9"/>
        <end position="77"/>
    </location>
</feature>
<dbReference type="AlphaFoldDB" id="A0A559IZB7"/>
<dbReference type="Proteomes" id="UP000318102">
    <property type="component" value="Unassembled WGS sequence"/>
</dbReference>
<evidence type="ECO:0000313" key="4">
    <source>
        <dbReference type="Proteomes" id="UP000318102"/>
    </source>
</evidence>
<dbReference type="Gene3D" id="1.10.10.10">
    <property type="entry name" value="Winged helix-like DNA-binding domain superfamily/Winged helix DNA-binding domain"/>
    <property type="match status" value="1"/>
</dbReference>
<evidence type="ECO:0000259" key="1">
    <source>
        <dbReference type="Pfam" id="PF03551"/>
    </source>
</evidence>
<organism evidence="3 4">
    <name type="scientific">Paenibacillus agilis</name>
    <dbReference type="NCBI Taxonomy" id="3020863"/>
    <lineage>
        <taxon>Bacteria</taxon>
        <taxon>Bacillati</taxon>
        <taxon>Bacillota</taxon>
        <taxon>Bacilli</taxon>
        <taxon>Bacillales</taxon>
        <taxon>Paenibacillaceae</taxon>
        <taxon>Paenibacillus</taxon>
    </lineage>
</organism>
<name>A0A559IZB7_9BACL</name>
<accession>A0A559IZB7</accession>
<dbReference type="Pfam" id="PF03551">
    <property type="entry name" value="PadR"/>
    <property type="match status" value="1"/>
</dbReference>
<dbReference type="InterPro" id="IPR018309">
    <property type="entry name" value="Tscrpt_reg_PadR_C"/>
</dbReference>
<dbReference type="InterPro" id="IPR036388">
    <property type="entry name" value="WH-like_DNA-bd_sf"/>
</dbReference>
<evidence type="ECO:0000313" key="3">
    <source>
        <dbReference type="EMBL" id="TVX92978.1"/>
    </source>
</evidence>